<protein>
    <submittedName>
        <fullName evidence="1">Uncharacterized protein</fullName>
    </submittedName>
</protein>
<dbReference type="Proteomes" id="UP000001023">
    <property type="component" value="Chromosome"/>
</dbReference>
<dbReference type="PaxDb" id="246200-SPO1038"/>
<sequence>MTRMPFDLPQTMTPTERARQLYADGHSIQTVFMALAFVTTKSEREQIIRALVQ</sequence>
<proteinExistence type="predicted"/>
<organism evidence="1 2">
    <name type="scientific">Ruegeria pomeroyi (strain ATCC 700808 / DSM 15171 / DSS-3)</name>
    <name type="common">Silicibacter pomeroyi</name>
    <dbReference type="NCBI Taxonomy" id="246200"/>
    <lineage>
        <taxon>Bacteria</taxon>
        <taxon>Pseudomonadati</taxon>
        <taxon>Pseudomonadota</taxon>
        <taxon>Alphaproteobacteria</taxon>
        <taxon>Rhodobacterales</taxon>
        <taxon>Roseobacteraceae</taxon>
        <taxon>Ruegeria</taxon>
    </lineage>
</organism>
<reference evidence="1 2" key="2">
    <citation type="journal article" date="2014" name="Stand. Genomic Sci.">
        <title>An updated genome annotation for the model marine bacterium Ruegeria pomeroyi DSS-3.</title>
        <authorList>
            <person name="Rivers A.R."/>
            <person name="Smith C.B."/>
            <person name="Moran M.A."/>
        </authorList>
    </citation>
    <scope>GENOME REANNOTATION</scope>
    <source>
        <strain evidence="2">ATCC 700808 / DSM 15171 / DSS-3</strain>
    </source>
</reference>
<keyword evidence="2" id="KW-1185">Reference proteome</keyword>
<accession>Q5LUL6</accession>
<gene>
    <name evidence="1" type="ordered locus">SPO1038</name>
</gene>
<evidence type="ECO:0000313" key="1">
    <source>
        <dbReference type="EMBL" id="AAV94341.1"/>
    </source>
</evidence>
<dbReference type="HOGENOM" id="CLU_3065880_0_0_5"/>
<name>Q5LUL6_RUEPO</name>
<dbReference type="KEGG" id="sil:SPO1038"/>
<dbReference type="EMBL" id="CP000031">
    <property type="protein sequence ID" value="AAV94341.1"/>
    <property type="molecule type" value="Genomic_DNA"/>
</dbReference>
<reference evidence="1 2" key="1">
    <citation type="journal article" date="2004" name="Nature">
        <title>Genome sequence of Silicibacter pomeroyi reveals adaptations to the marine environment.</title>
        <authorList>
            <person name="Moran M.A."/>
            <person name="Buchan A."/>
            <person name="Gonzalez J.M."/>
            <person name="Heidelberg J.F."/>
            <person name="Whitman W.B."/>
            <person name="Kiene R.P."/>
            <person name="Henriksen J.R."/>
            <person name="King G.M."/>
            <person name="Belas R."/>
            <person name="Fuqua C."/>
            <person name="Brinkac L."/>
            <person name="Lewis M."/>
            <person name="Johri S."/>
            <person name="Weaver B."/>
            <person name="Pai G."/>
            <person name="Eisen J.A."/>
            <person name="Rahe E."/>
            <person name="Sheldon W.M."/>
            <person name="Ye W."/>
            <person name="Miller T.R."/>
            <person name="Carlton J."/>
            <person name="Rasko D.A."/>
            <person name="Paulsen I.T."/>
            <person name="Ren Q."/>
            <person name="Daugherty S.C."/>
            <person name="Deboy R.T."/>
            <person name="Dodson R.J."/>
            <person name="Durkin A.S."/>
            <person name="Madupu R."/>
            <person name="Nelson W.C."/>
            <person name="Sullivan S.A."/>
            <person name="Rosovitz M.J."/>
            <person name="Haft D.H."/>
            <person name="Selengut J."/>
            <person name="Ward N."/>
        </authorList>
    </citation>
    <scope>NUCLEOTIDE SEQUENCE [LARGE SCALE GENOMIC DNA]</scope>
    <source>
        <strain evidence="2">ATCC 700808 / DSM 15171 / DSS-3</strain>
    </source>
</reference>
<evidence type="ECO:0000313" key="2">
    <source>
        <dbReference type="Proteomes" id="UP000001023"/>
    </source>
</evidence>
<dbReference type="AlphaFoldDB" id="Q5LUL6"/>